<name>A0A8J2L0M3_9HEXA</name>
<feature type="region of interest" description="Disordered" evidence="1">
    <location>
        <begin position="1"/>
        <end position="28"/>
    </location>
</feature>
<feature type="compositionally biased region" description="Basic and acidic residues" evidence="1">
    <location>
        <begin position="1"/>
        <end position="10"/>
    </location>
</feature>
<feature type="compositionally biased region" description="Basic and acidic residues" evidence="1">
    <location>
        <begin position="18"/>
        <end position="28"/>
    </location>
</feature>
<feature type="non-terminal residue" evidence="2">
    <location>
        <position position="28"/>
    </location>
</feature>
<organism evidence="2 3">
    <name type="scientific">Allacma fusca</name>
    <dbReference type="NCBI Taxonomy" id="39272"/>
    <lineage>
        <taxon>Eukaryota</taxon>
        <taxon>Metazoa</taxon>
        <taxon>Ecdysozoa</taxon>
        <taxon>Arthropoda</taxon>
        <taxon>Hexapoda</taxon>
        <taxon>Collembola</taxon>
        <taxon>Symphypleona</taxon>
        <taxon>Sminthuridae</taxon>
        <taxon>Allacma</taxon>
    </lineage>
</organism>
<dbReference type="AlphaFoldDB" id="A0A8J2L0M3"/>
<evidence type="ECO:0000313" key="3">
    <source>
        <dbReference type="Proteomes" id="UP000708208"/>
    </source>
</evidence>
<accession>A0A8J2L0M3</accession>
<sequence length="28" mass="3016">MCSSVADDKKVKKTKKAAPKEEKPAEAP</sequence>
<evidence type="ECO:0000256" key="1">
    <source>
        <dbReference type="SAM" id="MobiDB-lite"/>
    </source>
</evidence>
<comment type="caution">
    <text evidence="2">The sequence shown here is derived from an EMBL/GenBank/DDBJ whole genome shotgun (WGS) entry which is preliminary data.</text>
</comment>
<gene>
    <name evidence="2" type="ORF">AFUS01_LOCUS23695</name>
</gene>
<protein>
    <submittedName>
        <fullName evidence="2">Uncharacterized protein</fullName>
    </submittedName>
</protein>
<reference evidence="2" key="1">
    <citation type="submission" date="2021-06" db="EMBL/GenBank/DDBJ databases">
        <authorList>
            <person name="Hodson N. C."/>
            <person name="Mongue J. A."/>
            <person name="Jaron S. K."/>
        </authorList>
    </citation>
    <scope>NUCLEOTIDE SEQUENCE</scope>
</reference>
<keyword evidence="3" id="KW-1185">Reference proteome</keyword>
<evidence type="ECO:0000313" key="2">
    <source>
        <dbReference type="EMBL" id="CAG7785044.1"/>
    </source>
</evidence>
<dbReference type="Proteomes" id="UP000708208">
    <property type="component" value="Unassembled WGS sequence"/>
</dbReference>
<dbReference type="EMBL" id="CAJVCH010287719">
    <property type="protein sequence ID" value="CAG7785044.1"/>
    <property type="molecule type" value="Genomic_DNA"/>
</dbReference>
<proteinExistence type="predicted"/>